<accession>A0A9P5PGG2</accession>
<dbReference type="InterPro" id="IPR010987">
    <property type="entry name" value="Glutathione-S-Trfase_C-like"/>
</dbReference>
<evidence type="ECO:0000256" key="1">
    <source>
        <dbReference type="ARBA" id="ARBA00012452"/>
    </source>
</evidence>
<dbReference type="Gene3D" id="1.20.1050.10">
    <property type="match status" value="1"/>
</dbReference>
<evidence type="ECO:0000256" key="3">
    <source>
        <dbReference type="ARBA" id="ARBA00047960"/>
    </source>
</evidence>
<dbReference type="SUPFAM" id="SSF52833">
    <property type="entry name" value="Thioredoxin-like"/>
    <property type="match status" value="1"/>
</dbReference>
<dbReference type="Pfam" id="PF00043">
    <property type="entry name" value="GST_C"/>
    <property type="match status" value="1"/>
</dbReference>
<feature type="domain" description="GST C-terminal" evidence="5">
    <location>
        <begin position="90"/>
        <end position="211"/>
    </location>
</feature>
<dbReference type="AlphaFoldDB" id="A0A9P5PGG2"/>
<dbReference type="OrthoDB" id="249703at2759"/>
<dbReference type="GO" id="GO:0005737">
    <property type="term" value="C:cytoplasm"/>
    <property type="evidence" value="ECO:0007669"/>
    <property type="project" value="TreeGrafter"/>
</dbReference>
<dbReference type="InterPro" id="IPR036282">
    <property type="entry name" value="Glutathione-S-Trfase_C_sf"/>
</dbReference>
<dbReference type="SUPFAM" id="SSF47616">
    <property type="entry name" value="GST C-terminal domain-like"/>
    <property type="match status" value="1"/>
</dbReference>
<evidence type="ECO:0000313" key="7">
    <source>
        <dbReference type="Proteomes" id="UP000772434"/>
    </source>
</evidence>
<evidence type="ECO:0000313" key="6">
    <source>
        <dbReference type="EMBL" id="KAF9061655.1"/>
    </source>
</evidence>
<sequence>MTLTLYGAYMCPSTARIQVVLHEKSIPYKLVNTDEESFRHPIPEASSLFGNCIPFIIDKGFILHESHAICRYLATQYADQGTKLIPDVYSIKCCALFEQAVLCEALNFDPYASKAGYENVIKRSKGLLPDEAIFEASIAGLSSKLDAYESILGEQRYLAGNALTLADLYHIPWGTLLTRGGSDIMTRKGPNITRWWNEISTRDSSKGTVLN</sequence>
<dbReference type="Pfam" id="PF13417">
    <property type="entry name" value="GST_N_3"/>
    <property type="match status" value="1"/>
</dbReference>
<feature type="domain" description="GST N-terminal" evidence="4">
    <location>
        <begin position="1"/>
        <end position="81"/>
    </location>
</feature>
<comment type="caution">
    <text evidence="6">The sequence shown here is derived from an EMBL/GenBank/DDBJ whole genome shotgun (WGS) entry which is preliminary data.</text>
</comment>
<reference evidence="6" key="1">
    <citation type="submission" date="2020-11" db="EMBL/GenBank/DDBJ databases">
        <authorList>
            <consortium name="DOE Joint Genome Institute"/>
            <person name="Ahrendt S."/>
            <person name="Riley R."/>
            <person name="Andreopoulos W."/>
            <person name="Labutti K."/>
            <person name="Pangilinan J."/>
            <person name="Ruiz-Duenas F.J."/>
            <person name="Barrasa J.M."/>
            <person name="Sanchez-Garcia M."/>
            <person name="Camarero S."/>
            <person name="Miyauchi S."/>
            <person name="Serrano A."/>
            <person name="Linde D."/>
            <person name="Babiker R."/>
            <person name="Drula E."/>
            <person name="Ayuso-Fernandez I."/>
            <person name="Pacheco R."/>
            <person name="Padilla G."/>
            <person name="Ferreira P."/>
            <person name="Barriuso J."/>
            <person name="Kellner H."/>
            <person name="Castanera R."/>
            <person name="Alfaro M."/>
            <person name="Ramirez L."/>
            <person name="Pisabarro A.G."/>
            <person name="Kuo A."/>
            <person name="Tritt A."/>
            <person name="Lipzen A."/>
            <person name="He G."/>
            <person name="Yan M."/>
            <person name="Ng V."/>
            <person name="Cullen D."/>
            <person name="Martin F."/>
            <person name="Rosso M.-N."/>
            <person name="Henrissat B."/>
            <person name="Hibbett D."/>
            <person name="Martinez A.T."/>
            <person name="Grigoriev I.V."/>
        </authorList>
    </citation>
    <scope>NUCLEOTIDE SEQUENCE</scope>
    <source>
        <strain evidence="6">AH 40177</strain>
    </source>
</reference>
<dbReference type="InterPro" id="IPR040079">
    <property type="entry name" value="Glutathione_S-Trfase"/>
</dbReference>
<evidence type="ECO:0000256" key="2">
    <source>
        <dbReference type="ARBA" id="ARBA00022679"/>
    </source>
</evidence>
<keyword evidence="2" id="KW-0808">Transferase</keyword>
<gene>
    <name evidence="6" type="ORF">BDP27DRAFT_1385295</name>
</gene>
<name>A0A9P5PGG2_9AGAR</name>
<evidence type="ECO:0000259" key="5">
    <source>
        <dbReference type="PROSITE" id="PS50405"/>
    </source>
</evidence>
<dbReference type="PROSITE" id="PS50405">
    <property type="entry name" value="GST_CTER"/>
    <property type="match status" value="1"/>
</dbReference>
<dbReference type="InterPro" id="IPR036249">
    <property type="entry name" value="Thioredoxin-like_sf"/>
</dbReference>
<dbReference type="GO" id="GO:0043295">
    <property type="term" value="F:glutathione binding"/>
    <property type="evidence" value="ECO:0007669"/>
    <property type="project" value="TreeGrafter"/>
</dbReference>
<dbReference type="SFLD" id="SFLDS00019">
    <property type="entry name" value="Glutathione_Transferase_(cytos"/>
    <property type="match status" value="1"/>
</dbReference>
<comment type="catalytic activity">
    <reaction evidence="3">
        <text>RX + glutathione = an S-substituted glutathione + a halide anion + H(+)</text>
        <dbReference type="Rhea" id="RHEA:16437"/>
        <dbReference type="ChEBI" id="CHEBI:15378"/>
        <dbReference type="ChEBI" id="CHEBI:16042"/>
        <dbReference type="ChEBI" id="CHEBI:17792"/>
        <dbReference type="ChEBI" id="CHEBI:57925"/>
        <dbReference type="ChEBI" id="CHEBI:90779"/>
        <dbReference type="EC" id="2.5.1.18"/>
    </reaction>
</comment>
<dbReference type="PROSITE" id="PS50404">
    <property type="entry name" value="GST_NTER"/>
    <property type="match status" value="1"/>
</dbReference>
<dbReference type="PANTHER" id="PTHR43900:SF3">
    <property type="entry name" value="GLUTATHIONE S-TRANSFERASE RHO"/>
    <property type="match status" value="1"/>
</dbReference>
<dbReference type="InterPro" id="IPR004045">
    <property type="entry name" value="Glutathione_S-Trfase_N"/>
</dbReference>
<dbReference type="GO" id="GO:0006749">
    <property type="term" value="P:glutathione metabolic process"/>
    <property type="evidence" value="ECO:0007669"/>
    <property type="project" value="TreeGrafter"/>
</dbReference>
<dbReference type="Proteomes" id="UP000772434">
    <property type="component" value="Unassembled WGS sequence"/>
</dbReference>
<evidence type="ECO:0000259" key="4">
    <source>
        <dbReference type="PROSITE" id="PS50404"/>
    </source>
</evidence>
<dbReference type="PANTHER" id="PTHR43900">
    <property type="entry name" value="GLUTATHIONE S-TRANSFERASE RHO"/>
    <property type="match status" value="1"/>
</dbReference>
<organism evidence="6 7">
    <name type="scientific">Rhodocollybia butyracea</name>
    <dbReference type="NCBI Taxonomy" id="206335"/>
    <lineage>
        <taxon>Eukaryota</taxon>
        <taxon>Fungi</taxon>
        <taxon>Dikarya</taxon>
        <taxon>Basidiomycota</taxon>
        <taxon>Agaricomycotina</taxon>
        <taxon>Agaricomycetes</taxon>
        <taxon>Agaricomycetidae</taxon>
        <taxon>Agaricales</taxon>
        <taxon>Marasmiineae</taxon>
        <taxon>Omphalotaceae</taxon>
        <taxon>Rhodocollybia</taxon>
    </lineage>
</organism>
<dbReference type="SFLD" id="SFLDG00358">
    <property type="entry name" value="Main_(cytGST)"/>
    <property type="match status" value="1"/>
</dbReference>
<dbReference type="EC" id="2.5.1.18" evidence="1"/>
<proteinExistence type="predicted"/>
<dbReference type="EMBL" id="JADNRY010000194">
    <property type="protein sequence ID" value="KAF9061655.1"/>
    <property type="molecule type" value="Genomic_DNA"/>
</dbReference>
<keyword evidence="7" id="KW-1185">Reference proteome</keyword>
<dbReference type="Gene3D" id="3.40.30.10">
    <property type="entry name" value="Glutaredoxin"/>
    <property type="match status" value="1"/>
</dbReference>
<dbReference type="InterPro" id="IPR004046">
    <property type="entry name" value="GST_C"/>
</dbReference>
<protein>
    <recommendedName>
        <fullName evidence="1">glutathione transferase</fullName>
        <ecNumber evidence="1">2.5.1.18</ecNumber>
    </recommendedName>
</protein>
<dbReference type="GO" id="GO:0004364">
    <property type="term" value="F:glutathione transferase activity"/>
    <property type="evidence" value="ECO:0007669"/>
    <property type="project" value="UniProtKB-EC"/>
</dbReference>